<dbReference type="SMART" id="SM00116">
    <property type="entry name" value="CBS"/>
    <property type="match status" value="2"/>
</dbReference>
<dbReference type="InterPro" id="IPR000644">
    <property type="entry name" value="CBS_dom"/>
</dbReference>
<evidence type="ECO:0000259" key="3">
    <source>
        <dbReference type="PROSITE" id="PS51371"/>
    </source>
</evidence>
<evidence type="ECO:0000313" key="5">
    <source>
        <dbReference type="Proteomes" id="UP001144372"/>
    </source>
</evidence>
<dbReference type="SUPFAM" id="SSF54631">
    <property type="entry name" value="CBS-domain pair"/>
    <property type="match status" value="1"/>
</dbReference>
<sequence length="158" mass="18059">MTVTAKDVMDTTFLTLHPKMSVTEVVKVFKKASEEQKSKSFGLLVTTDQGELVGMVSMFDVLLLMRPKHIHIWGEMNDMDVTGFLDETCRRAKSILVEDIMTTDLISITPDTHLLFIVDIMIRKHLRRLPVLENGKVVGIVYISKVFYHLMERPSCMT</sequence>
<keyword evidence="1 2" id="KW-0129">CBS domain</keyword>
<evidence type="ECO:0000256" key="2">
    <source>
        <dbReference type="PROSITE-ProRule" id="PRU00703"/>
    </source>
</evidence>
<gene>
    <name evidence="4" type="ORF">DAMNIGENAA_04110</name>
</gene>
<organism evidence="4 5">
    <name type="scientific">Desulforhabdus amnigena</name>
    <dbReference type="NCBI Taxonomy" id="40218"/>
    <lineage>
        <taxon>Bacteria</taxon>
        <taxon>Pseudomonadati</taxon>
        <taxon>Thermodesulfobacteriota</taxon>
        <taxon>Syntrophobacteria</taxon>
        <taxon>Syntrophobacterales</taxon>
        <taxon>Syntrophobacteraceae</taxon>
        <taxon>Desulforhabdus</taxon>
    </lineage>
</organism>
<reference evidence="4" key="1">
    <citation type="submission" date="2022-12" db="EMBL/GenBank/DDBJ databases">
        <title>Reference genome sequencing for broad-spectrum identification of bacterial and archaeal isolates by mass spectrometry.</title>
        <authorList>
            <person name="Sekiguchi Y."/>
            <person name="Tourlousse D.M."/>
        </authorList>
    </citation>
    <scope>NUCLEOTIDE SEQUENCE</scope>
    <source>
        <strain evidence="4">ASRB1</strain>
    </source>
</reference>
<dbReference type="Proteomes" id="UP001144372">
    <property type="component" value="Unassembled WGS sequence"/>
</dbReference>
<name>A0A9W6D1M8_9BACT</name>
<dbReference type="PANTHER" id="PTHR43080">
    <property type="entry name" value="CBS DOMAIN-CONTAINING PROTEIN CBSX3, MITOCHONDRIAL"/>
    <property type="match status" value="1"/>
</dbReference>
<protein>
    <submittedName>
        <fullName evidence="4">Membrane protein</fullName>
    </submittedName>
</protein>
<dbReference type="Pfam" id="PF00571">
    <property type="entry name" value="CBS"/>
    <property type="match status" value="2"/>
</dbReference>
<dbReference type="InterPro" id="IPR046342">
    <property type="entry name" value="CBS_dom_sf"/>
</dbReference>
<evidence type="ECO:0000256" key="1">
    <source>
        <dbReference type="ARBA" id="ARBA00023122"/>
    </source>
</evidence>
<accession>A0A9W6D1M8</accession>
<dbReference type="AlphaFoldDB" id="A0A9W6D1M8"/>
<keyword evidence="5" id="KW-1185">Reference proteome</keyword>
<dbReference type="InterPro" id="IPR051257">
    <property type="entry name" value="Diverse_CBS-Domain"/>
</dbReference>
<dbReference type="Gene3D" id="3.10.580.10">
    <property type="entry name" value="CBS-domain"/>
    <property type="match status" value="1"/>
</dbReference>
<dbReference type="PANTHER" id="PTHR43080:SF26">
    <property type="entry name" value="REGULATORY PROTEIN"/>
    <property type="match status" value="1"/>
</dbReference>
<dbReference type="RefSeq" id="WP_281791995.1">
    <property type="nucleotide sequence ID" value="NZ_BSDR01000001.1"/>
</dbReference>
<evidence type="ECO:0000313" key="4">
    <source>
        <dbReference type="EMBL" id="GLI32978.1"/>
    </source>
</evidence>
<dbReference type="EMBL" id="BSDR01000001">
    <property type="protein sequence ID" value="GLI32978.1"/>
    <property type="molecule type" value="Genomic_DNA"/>
</dbReference>
<feature type="domain" description="CBS" evidence="3">
    <location>
        <begin position="101"/>
        <end position="157"/>
    </location>
</feature>
<dbReference type="PROSITE" id="PS51371">
    <property type="entry name" value="CBS"/>
    <property type="match status" value="2"/>
</dbReference>
<proteinExistence type="predicted"/>
<comment type="caution">
    <text evidence="4">The sequence shown here is derived from an EMBL/GenBank/DDBJ whole genome shotgun (WGS) entry which is preliminary data.</text>
</comment>
<feature type="domain" description="CBS" evidence="3">
    <location>
        <begin position="9"/>
        <end position="76"/>
    </location>
</feature>